<evidence type="ECO:0000256" key="1">
    <source>
        <dbReference type="SAM" id="MobiDB-lite"/>
    </source>
</evidence>
<dbReference type="EMBL" id="BGZK01000023">
    <property type="protein sequence ID" value="GBP06648.1"/>
    <property type="molecule type" value="Genomic_DNA"/>
</dbReference>
<sequence length="119" mass="12950">MMTGVWNVKNNLKLPTMDSSSNGPSPVSFWTSLALLEPQGAGTAPPGAHLRARPRRLRMINRPNGIGTSFPTDIKRTNKAPRRAPPPAHSKYCKIRSPLFADLRTCKSRRGGGRAFGGN</sequence>
<protein>
    <submittedName>
        <fullName evidence="2">Uncharacterized protein</fullName>
    </submittedName>
</protein>
<feature type="compositionally biased region" description="Basic residues" evidence="1">
    <location>
        <begin position="50"/>
        <end position="59"/>
    </location>
</feature>
<gene>
    <name evidence="2" type="ORF">EVAR_92615_1</name>
</gene>
<evidence type="ECO:0000313" key="3">
    <source>
        <dbReference type="Proteomes" id="UP000299102"/>
    </source>
</evidence>
<dbReference type="AlphaFoldDB" id="A0A4C1SZM7"/>
<keyword evidence="3" id="KW-1185">Reference proteome</keyword>
<feature type="region of interest" description="Disordered" evidence="1">
    <location>
        <begin position="40"/>
        <end position="91"/>
    </location>
</feature>
<organism evidence="2 3">
    <name type="scientific">Eumeta variegata</name>
    <name type="common">Bagworm moth</name>
    <name type="synonym">Eumeta japonica</name>
    <dbReference type="NCBI Taxonomy" id="151549"/>
    <lineage>
        <taxon>Eukaryota</taxon>
        <taxon>Metazoa</taxon>
        <taxon>Ecdysozoa</taxon>
        <taxon>Arthropoda</taxon>
        <taxon>Hexapoda</taxon>
        <taxon>Insecta</taxon>
        <taxon>Pterygota</taxon>
        <taxon>Neoptera</taxon>
        <taxon>Endopterygota</taxon>
        <taxon>Lepidoptera</taxon>
        <taxon>Glossata</taxon>
        <taxon>Ditrysia</taxon>
        <taxon>Tineoidea</taxon>
        <taxon>Psychidae</taxon>
        <taxon>Oiketicinae</taxon>
        <taxon>Eumeta</taxon>
    </lineage>
</organism>
<name>A0A4C1SZM7_EUMVA</name>
<comment type="caution">
    <text evidence="2">The sequence shown here is derived from an EMBL/GenBank/DDBJ whole genome shotgun (WGS) entry which is preliminary data.</text>
</comment>
<evidence type="ECO:0000313" key="2">
    <source>
        <dbReference type="EMBL" id="GBP06648.1"/>
    </source>
</evidence>
<accession>A0A4C1SZM7</accession>
<reference evidence="2 3" key="1">
    <citation type="journal article" date="2019" name="Commun. Biol.">
        <title>The bagworm genome reveals a unique fibroin gene that provides high tensile strength.</title>
        <authorList>
            <person name="Kono N."/>
            <person name="Nakamura H."/>
            <person name="Ohtoshi R."/>
            <person name="Tomita M."/>
            <person name="Numata K."/>
            <person name="Arakawa K."/>
        </authorList>
    </citation>
    <scope>NUCLEOTIDE SEQUENCE [LARGE SCALE GENOMIC DNA]</scope>
</reference>
<proteinExistence type="predicted"/>
<dbReference type="Proteomes" id="UP000299102">
    <property type="component" value="Unassembled WGS sequence"/>
</dbReference>